<dbReference type="AlphaFoldDB" id="A0A1I8A8E6"/>
<protein>
    <submittedName>
        <fullName evidence="3">Ephrin RBD domain-containing protein</fullName>
    </submittedName>
</protein>
<name>A0A1I8A8E6_9BILA</name>
<sequence>MIASTSQPPIVKVPLDKQLIQVPLTHGRYVRYFSNASEMESACYEDEAIERRRCMRTTFEISVFILLLILIITGASIGMAHRKS</sequence>
<keyword evidence="1" id="KW-0812">Transmembrane</keyword>
<evidence type="ECO:0000313" key="2">
    <source>
        <dbReference type="Proteomes" id="UP000095287"/>
    </source>
</evidence>
<keyword evidence="1" id="KW-1133">Transmembrane helix</keyword>
<organism evidence="2 3">
    <name type="scientific">Steinernema glaseri</name>
    <dbReference type="NCBI Taxonomy" id="37863"/>
    <lineage>
        <taxon>Eukaryota</taxon>
        <taxon>Metazoa</taxon>
        <taxon>Ecdysozoa</taxon>
        <taxon>Nematoda</taxon>
        <taxon>Chromadorea</taxon>
        <taxon>Rhabditida</taxon>
        <taxon>Tylenchina</taxon>
        <taxon>Panagrolaimomorpha</taxon>
        <taxon>Strongyloidoidea</taxon>
        <taxon>Steinernematidae</taxon>
        <taxon>Steinernema</taxon>
    </lineage>
</organism>
<proteinExistence type="predicted"/>
<dbReference type="Proteomes" id="UP000095287">
    <property type="component" value="Unplaced"/>
</dbReference>
<evidence type="ECO:0000256" key="1">
    <source>
        <dbReference type="SAM" id="Phobius"/>
    </source>
</evidence>
<reference evidence="3" key="1">
    <citation type="submission" date="2016-11" db="UniProtKB">
        <authorList>
            <consortium name="WormBaseParasite"/>
        </authorList>
    </citation>
    <scope>IDENTIFICATION</scope>
</reference>
<keyword evidence="2" id="KW-1185">Reference proteome</keyword>
<accession>A0A1I8A8E6</accession>
<evidence type="ECO:0000313" key="3">
    <source>
        <dbReference type="WBParaSite" id="L893_g33881.t1"/>
    </source>
</evidence>
<keyword evidence="1" id="KW-0472">Membrane</keyword>
<dbReference type="WBParaSite" id="L893_g33881.t1">
    <property type="protein sequence ID" value="L893_g33881.t1"/>
    <property type="gene ID" value="L893_g33881"/>
</dbReference>
<feature type="transmembrane region" description="Helical" evidence="1">
    <location>
        <begin position="61"/>
        <end position="81"/>
    </location>
</feature>